<reference evidence="3" key="1">
    <citation type="submission" date="2017-04" db="EMBL/GenBank/DDBJ databases">
        <title>Function of individual gut microbiota members based on whole genome sequencing of pure cultures obtained from chicken caecum.</title>
        <authorList>
            <person name="Medvecky M."/>
            <person name="Cejkova D."/>
            <person name="Polansky O."/>
            <person name="Karasova D."/>
            <person name="Kubasova T."/>
            <person name="Cizek A."/>
            <person name="Rychlik I."/>
        </authorList>
    </citation>
    <scope>NUCLEOTIDE SEQUENCE [LARGE SCALE GENOMIC DNA]</scope>
    <source>
        <strain evidence="3">An180</strain>
    </source>
</reference>
<gene>
    <name evidence="2" type="ORF">B5F17_13145</name>
</gene>
<dbReference type="EMBL" id="NFKK01000023">
    <property type="protein sequence ID" value="OUP51376.1"/>
    <property type="molecule type" value="Genomic_DNA"/>
</dbReference>
<keyword evidence="1" id="KW-1133">Transmembrane helix</keyword>
<feature type="transmembrane region" description="Helical" evidence="1">
    <location>
        <begin position="114"/>
        <end position="133"/>
    </location>
</feature>
<accession>A0A1Y4L408</accession>
<keyword evidence="1" id="KW-0812">Transmembrane</keyword>
<feature type="transmembrane region" description="Helical" evidence="1">
    <location>
        <begin position="12"/>
        <end position="34"/>
    </location>
</feature>
<dbReference type="RefSeq" id="WP_087374511.1">
    <property type="nucleotide sequence ID" value="NZ_NFKK01000023.1"/>
</dbReference>
<evidence type="ECO:0000313" key="2">
    <source>
        <dbReference type="EMBL" id="OUP51376.1"/>
    </source>
</evidence>
<feature type="transmembrane region" description="Helical" evidence="1">
    <location>
        <begin position="76"/>
        <end position="93"/>
    </location>
</feature>
<comment type="caution">
    <text evidence="2">The sequence shown here is derived from an EMBL/GenBank/DDBJ whole genome shotgun (WGS) entry which is preliminary data.</text>
</comment>
<organism evidence="2 3">
    <name type="scientific">Butyricicoccus pullicaecorum</name>
    <dbReference type="NCBI Taxonomy" id="501571"/>
    <lineage>
        <taxon>Bacteria</taxon>
        <taxon>Bacillati</taxon>
        <taxon>Bacillota</taxon>
        <taxon>Clostridia</taxon>
        <taxon>Eubacteriales</taxon>
        <taxon>Butyricicoccaceae</taxon>
        <taxon>Butyricicoccus</taxon>
    </lineage>
</organism>
<evidence type="ECO:0000256" key="1">
    <source>
        <dbReference type="SAM" id="Phobius"/>
    </source>
</evidence>
<proteinExistence type="predicted"/>
<dbReference type="AlphaFoldDB" id="A0A1Y4L408"/>
<sequence length="188" mass="21752">MGYIFAASIFDIFHFMPFTDIAQLVLFWLGLNYMREFSPLFNKARPWMLAGICINVLSMIGFTSERFEISFGDVPLVSIAQGIVWLWFWYTLIRAIQSLEPVYGDLHSGMLFKLYYIWVGLYVASYVIVLVGLLGLNAIVGVAVLFGVANLIVAILRIVYLYRAWQDFNIRREQLNQVSYDTFSEEKR</sequence>
<feature type="transmembrane region" description="Helical" evidence="1">
    <location>
        <begin position="46"/>
        <end position="64"/>
    </location>
</feature>
<name>A0A1Y4L408_9FIRM</name>
<feature type="transmembrane region" description="Helical" evidence="1">
    <location>
        <begin position="139"/>
        <end position="162"/>
    </location>
</feature>
<evidence type="ECO:0000313" key="3">
    <source>
        <dbReference type="Proteomes" id="UP000195897"/>
    </source>
</evidence>
<keyword evidence="1" id="KW-0472">Membrane</keyword>
<protein>
    <submittedName>
        <fullName evidence="2">Uncharacterized protein</fullName>
    </submittedName>
</protein>
<dbReference type="Proteomes" id="UP000195897">
    <property type="component" value="Unassembled WGS sequence"/>
</dbReference>